<dbReference type="InterPro" id="IPR050553">
    <property type="entry name" value="Thioredoxin_ResA/DsbE_sf"/>
</dbReference>
<dbReference type="Proteomes" id="UP000226437">
    <property type="component" value="Unassembled WGS sequence"/>
</dbReference>
<proteinExistence type="predicted"/>
<feature type="transmembrane region" description="Helical" evidence="2">
    <location>
        <begin position="9"/>
        <end position="27"/>
    </location>
</feature>
<dbReference type="PROSITE" id="PS51352">
    <property type="entry name" value="THIOREDOXIN_2"/>
    <property type="match status" value="1"/>
</dbReference>
<dbReference type="CDD" id="cd02966">
    <property type="entry name" value="TlpA_like_family"/>
    <property type="match status" value="1"/>
</dbReference>
<dbReference type="PANTHER" id="PTHR42852:SF17">
    <property type="entry name" value="THIOREDOXIN-LIKE PROTEIN HI_1115"/>
    <property type="match status" value="1"/>
</dbReference>
<evidence type="ECO:0000259" key="3">
    <source>
        <dbReference type="PROSITE" id="PS51352"/>
    </source>
</evidence>
<gene>
    <name evidence="4" type="ORF">CGL56_06540</name>
</gene>
<sequence length="214" mass="22805">MSPGTKKDLAFYGIAGVVALLLYVTGLHTQAIAYVQQGILATGLIRPDTDGVGLSDVAPEPAVPAPPAAASPNPLNFPMVDVNGQPVVAGSLSGKVVFLNFWAEWCPPCLAEMPGIDKLYRDFADDDRVAFVLVNVDQDFAKGKALVERRGYRFPIYHLAGPLSGPLDVSSLPSTYLVAPSGEVLLAHHGMADYDTQEFRELLQKLADEAAGAR</sequence>
<dbReference type="SUPFAM" id="SSF52833">
    <property type="entry name" value="Thioredoxin-like"/>
    <property type="match status" value="1"/>
</dbReference>
<dbReference type="AlphaFoldDB" id="A0A2G0CGK6"/>
<dbReference type="InterPro" id="IPR013766">
    <property type="entry name" value="Thioredoxin_domain"/>
</dbReference>
<protein>
    <submittedName>
        <fullName evidence="4">Thioredoxin</fullName>
    </submittedName>
</protein>
<feature type="domain" description="Thioredoxin" evidence="3">
    <location>
        <begin position="59"/>
        <end position="208"/>
    </location>
</feature>
<evidence type="ECO:0000313" key="5">
    <source>
        <dbReference type="Proteomes" id="UP000226437"/>
    </source>
</evidence>
<reference evidence="4 5" key="1">
    <citation type="submission" date="2017-10" db="EMBL/GenBank/DDBJ databases">
        <title>The draft genome sequence of Lewinella marina KCTC 32374.</title>
        <authorList>
            <person name="Wang K."/>
        </authorList>
    </citation>
    <scope>NUCLEOTIDE SEQUENCE [LARGE SCALE GENOMIC DNA]</scope>
    <source>
        <strain evidence="4 5">MKG-38</strain>
    </source>
</reference>
<name>A0A2G0CGK6_9BACT</name>
<dbReference type="GO" id="GO:0016209">
    <property type="term" value="F:antioxidant activity"/>
    <property type="evidence" value="ECO:0007669"/>
    <property type="project" value="InterPro"/>
</dbReference>
<keyword evidence="2" id="KW-1133">Transmembrane helix</keyword>
<dbReference type="RefSeq" id="WP_099105731.1">
    <property type="nucleotide sequence ID" value="NZ_JAATJF010000002.1"/>
</dbReference>
<dbReference type="PANTHER" id="PTHR42852">
    <property type="entry name" value="THIOL:DISULFIDE INTERCHANGE PROTEIN DSBE"/>
    <property type="match status" value="1"/>
</dbReference>
<evidence type="ECO:0000256" key="2">
    <source>
        <dbReference type="SAM" id="Phobius"/>
    </source>
</evidence>
<dbReference type="Gene3D" id="3.40.30.10">
    <property type="entry name" value="Glutaredoxin"/>
    <property type="match status" value="1"/>
</dbReference>
<keyword evidence="1" id="KW-0676">Redox-active center</keyword>
<organism evidence="4 5">
    <name type="scientific">Neolewinella marina</name>
    <dbReference type="NCBI Taxonomy" id="438751"/>
    <lineage>
        <taxon>Bacteria</taxon>
        <taxon>Pseudomonadati</taxon>
        <taxon>Bacteroidota</taxon>
        <taxon>Saprospiria</taxon>
        <taxon>Saprospirales</taxon>
        <taxon>Lewinellaceae</taxon>
        <taxon>Neolewinella</taxon>
    </lineage>
</organism>
<evidence type="ECO:0000256" key="1">
    <source>
        <dbReference type="ARBA" id="ARBA00023284"/>
    </source>
</evidence>
<keyword evidence="2" id="KW-0812">Transmembrane</keyword>
<dbReference type="InterPro" id="IPR000866">
    <property type="entry name" value="AhpC/TSA"/>
</dbReference>
<dbReference type="InterPro" id="IPR036249">
    <property type="entry name" value="Thioredoxin-like_sf"/>
</dbReference>
<dbReference type="InterPro" id="IPR017937">
    <property type="entry name" value="Thioredoxin_CS"/>
</dbReference>
<comment type="caution">
    <text evidence="4">The sequence shown here is derived from an EMBL/GenBank/DDBJ whole genome shotgun (WGS) entry which is preliminary data.</text>
</comment>
<dbReference type="GO" id="GO:0016491">
    <property type="term" value="F:oxidoreductase activity"/>
    <property type="evidence" value="ECO:0007669"/>
    <property type="project" value="InterPro"/>
</dbReference>
<dbReference type="Pfam" id="PF00578">
    <property type="entry name" value="AhpC-TSA"/>
    <property type="match status" value="1"/>
</dbReference>
<keyword evidence="5" id="KW-1185">Reference proteome</keyword>
<dbReference type="OrthoDB" id="9815205at2"/>
<evidence type="ECO:0000313" key="4">
    <source>
        <dbReference type="EMBL" id="PHK99114.1"/>
    </source>
</evidence>
<keyword evidence="2" id="KW-0472">Membrane</keyword>
<dbReference type="EMBL" id="PDLO01000002">
    <property type="protein sequence ID" value="PHK99114.1"/>
    <property type="molecule type" value="Genomic_DNA"/>
</dbReference>
<dbReference type="PROSITE" id="PS00194">
    <property type="entry name" value="THIOREDOXIN_1"/>
    <property type="match status" value="1"/>
</dbReference>
<accession>A0A2G0CGK6</accession>